<dbReference type="EMBL" id="JACMRX010000002">
    <property type="protein sequence ID" value="KAF7994281.1"/>
    <property type="molecule type" value="Genomic_DNA"/>
</dbReference>
<keyword evidence="3" id="KW-0121">Carboxypeptidase</keyword>
<dbReference type="GO" id="GO:0003677">
    <property type="term" value="F:DNA binding"/>
    <property type="evidence" value="ECO:0007669"/>
    <property type="project" value="InterPro"/>
</dbReference>
<evidence type="ECO:0000256" key="12">
    <source>
        <dbReference type="SAM" id="MobiDB-lite"/>
    </source>
</evidence>
<feature type="compositionally biased region" description="Basic and acidic residues" evidence="12">
    <location>
        <begin position="93"/>
        <end position="108"/>
    </location>
</feature>
<evidence type="ECO:0000256" key="3">
    <source>
        <dbReference type="ARBA" id="ARBA00022645"/>
    </source>
</evidence>
<keyword evidence="8" id="KW-0862">Zinc</keyword>
<evidence type="ECO:0000256" key="8">
    <source>
        <dbReference type="ARBA" id="ARBA00022833"/>
    </source>
</evidence>
<evidence type="ECO:0000256" key="9">
    <source>
        <dbReference type="ARBA" id="ARBA00023049"/>
    </source>
</evidence>
<keyword evidence="5" id="KW-0479">Metal-binding</keyword>
<dbReference type="CDD" id="cd03860">
    <property type="entry name" value="M14_CP_A-B_like"/>
    <property type="match status" value="1"/>
</dbReference>
<keyword evidence="6" id="KW-0732">Signal</keyword>
<dbReference type="Pfam" id="PF02178">
    <property type="entry name" value="AT_hook"/>
    <property type="match status" value="3"/>
</dbReference>
<evidence type="ECO:0000256" key="10">
    <source>
        <dbReference type="ARBA" id="ARBA00023157"/>
    </source>
</evidence>
<comment type="caution">
    <text evidence="14">The sequence shown here is derived from an EMBL/GenBank/DDBJ whole genome shotgun (WGS) entry which is preliminary data.</text>
</comment>
<comment type="similarity">
    <text evidence="2 11">Belongs to the peptidase M14 family.</text>
</comment>
<keyword evidence="4" id="KW-0645">Protease</keyword>
<dbReference type="GO" id="GO:0006508">
    <property type="term" value="P:proteolysis"/>
    <property type="evidence" value="ECO:0007669"/>
    <property type="project" value="UniProtKB-KW"/>
</dbReference>
<dbReference type="Pfam" id="PF02244">
    <property type="entry name" value="Propep_M14"/>
    <property type="match status" value="1"/>
</dbReference>
<evidence type="ECO:0000259" key="13">
    <source>
        <dbReference type="PROSITE" id="PS52035"/>
    </source>
</evidence>
<feature type="region of interest" description="Disordered" evidence="12">
    <location>
        <begin position="1"/>
        <end position="217"/>
    </location>
</feature>
<dbReference type="SMART" id="SM00384">
    <property type="entry name" value="AT_hook"/>
    <property type="match status" value="3"/>
</dbReference>
<sequence length="616" mass="70933">MEEPDEETIERVVRKRGRPRKEQKNTDTENNTNTDKEKENNTVTEKENNTNTDKEKENNTVTEKENNTNTDKEENTDTDNERNTDTEDNTDTDTEKENNTDTDTEKKGNTNTRKRNTTTEKENTDKSKETEKNTDTRGKKNTDIEPIKKKRGRPKKKKEEGNQQKKKRGRPRKTENNNQQNKEENEEENFSDSDNSSDDESDEELKTTPSFSNEQNLRPLKGMQRLLITCQTLEELSFVKTYIDNDNFDILKLTRRLSEPIDVLVIADQVEIFRKILDMKEIQYSVDDYDVAVTVHDEAMLNNFQKLTRRSANFTNERTPFGYYPRYQEIETYLHELSEKYRNIVTVFSIGNSFEGRPIYVVKIASGGSNKPAVFIDAGIHAREWIAPSTALHAIHELATNKNNSYLYENVDWYIVPCLNPDGYEYTHTDYRFWRKTRSNSGSRCPGTDANRNFDYKWMTIGASSSPCEDTYAGPKPFSEPETQALRDFLLANKQAIKVYLTLHSYGNWLLHPWGWTDKLPENEPILRKVGLDAAEALSSKYGTRYTVGSSTVLLYAAAGGSDDWAMAVAGIELSYTIELPGGRFDPLPNNIAKVGHETFEAFVVFQTYVENKYIN</sequence>
<dbReference type="SUPFAM" id="SSF53187">
    <property type="entry name" value="Zn-dependent exopeptidases"/>
    <property type="match status" value="1"/>
</dbReference>
<feature type="compositionally biased region" description="Polar residues" evidence="12">
    <location>
        <begin position="207"/>
        <end position="216"/>
    </location>
</feature>
<dbReference type="GO" id="GO:0004181">
    <property type="term" value="F:metallocarboxypeptidase activity"/>
    <property type="evidence" value="ECO:0007669"/>
    <property type="project" value="InterPro"/>
</dbReference>
<comment type="cofactor">
    <cofactor evidence="1">
        <name>Zn(2+)</name>
        <dbReference type="ChEBI" id="CHEBI:29105"/>
    </cofactor>
</comment>
<dbReference type="InterPro" id="IPR057246">
    <property type="entry name" value="CARBOXYPEPT_ZN_1"/>
</dbReference>
<dbReference type="PROSITE" id="PS00132">
    <property type="entry name" value="CARBOXYPEPT_ZN_1"/>
    <property type="match status" value="1"/>
</dbReference>
<dbReference type="Gene3D" id="3.30.70.340">
    <property type="entry name" value="Metallocarboxypeptidase-like"/>
    <property type="match status" value="1"/>
</dbReference>
<dbReference type="FunFam" id="3.40.630.10:FF:000001">
    <property type="entry name" value="Carboxypeptidase B"/>
    <property type="match status" value="1"/>
</dbReference>
<dbReference type="OrthoDB" id="3626597at2759"/>
<accession>A0A834XY24</accession>
<evidence type="ECO:0000313" key="15">
    <source>
        <dbReference type="Proteomes" id="UP000639338"/>
    </source>
</evidence>
<feature type="domain" description="Peptidase M14" evidence="13">
    <location>
        <begin position="323"/>
        <end position="610"/>
    </location>
</feature>
<name>A0A834XY24_APHGI</name>
<dbReference type="AlphaFoldDB" id="A0A834XY24"/>
<reference evidence="14 15" key="1">
    <citation type="submission" date="2020-08" db="EMBL/GenBank/DDBJ databases">
        <title>Aphidius gifuensis genome sequencing and assembly.</title>
        <authorList>
            <person name="Du Z."/>
        </authorList>
    </citation>
    <scope>NUCLEOTIDE SEQUENCE [LARGE SCALE GENOMIC DNA]</scope>
    <source>
        <strain evidence="14">YNYX2018</strain>
        <tissue evidence="14">Adults</tissue>
    </source>
</reference>
<dbReference type="GO" id="GO:0005615">
    <property type="term" value="C:extracellular space"/>
    <property type="evidence" value="ECO:0007669"/>
    <property type="project" value="TreeGrafter"/>
</dbReference>
<evidence type="ECO:0000256" key="7">
    <source>
        <dbReference type="ARBA" id="ARBA00022801"/>
    </source>
</evidence>
<evidence type="ECO:0000256" key="4">
    <source>
        <dbReference type="ARBA" id="ARBA00022670"/>
    </source>
</evidence>
<dbReference type="PANTHER" id="PTHR11705">
    <property type="entry name" value="PROTEASE FAMILY M14 CARBOXYPEPTIDASE A,B"/>
    <property type="match status" value="1"/>
</dbReference>
<keyword evidence="9" id="KW-0482">Metalloprotease</keyword>
<feature type="active site" description="Proton donor/acceptor" evidence="11">
    <location>
        <position position="579"/>
    </location>
</feature>
<evidence type="ECO:0000256" key="6">
    <source>
        <dbReference type="ARBA" id="ARBA00022729"/>
    </source>
</evidence>
<feature type="compositionally biased region" description="Acidic residues" evidence="12">
    <location>
        <begin position="184"/>
        <end position="203"/>
    </location>
</feature>
<evidence type="ECO:0000313" key="14">
    <source>
        <dbReference type="EMBL" id="KAF7994281.1"/>
    </source>
</evidence>
<dbReference type="InterPro" id="IPR036990">
    <property type="entry name" value="M14A-like_propep"/>
</dbReference>
<evidence type="ECO:0000256" key="1">
    <source>
        <dbReference type="ARBA" id="ARBA00001947"/>
    </source>
</evidence>
<feature type="compositionally biased region" description="Basic and acidic residues" evidence="12">
    <location>
        <begin position="34"/>
        <end position="85"/>
    </location>
</feature>
<dbReference type="SUPFAM" id="SSF54897">
    <property type="entry name" value="Protease propeptides/inhibitors"/>
    <property type="match status" value="1"/>
</dbReference>
<evidence type="ECO:0000256" key="2">
    <source>
        <dbReference type="ARBA" id="ARBA00005988"/>
    </source>
</evidence>
<evidence type="ECO:0000256" key="5">
    <source>
        <dbReference type="ARBA" id="ARBA00022723"/>
    </source>
</evidence>
<organism evidence="14 15">
    <name type="scientific">Aphidius gifuensis</name>
    <name type="common">Parasitoid wasp</name>
    <dbReference type="NCBI Taxonomy" id="684658"/>
    <lineage>
        <taxon>Eukaryota</taxon>
        <taxon>Metazoa</taxon>
        <taxon>Ecdysozoa</taxon>
        <taxon>Arthropoda</taxon>
        <taxon>Hexapoda</taxon>
        <taxon>Insecta</taxon>
        <taxon>Pterygota</taxon>
        <taxon>Neoptera</taxon>
        <taxon>Endopterygota</taxon>
        <taxon>Hymenoptera</taxon>
        <taxon>Apocrita</taxon>
        <taxon>Ichneumonoidea</taxon>
        <taxon>Braconidae</taxon>
        <taxon>Aphidiinae</taxon>
        <taxon>Aphidius</taxon>
    </lineage>
</organism>
<dbReference type="InterPro" id="IPR017956">
    <property type="entry name" value="AT_hook_DNA-bd_motif"/>
</dbReference>
<proteinExistence type="inferred from homology"/>
<dbReference type="Gene3D" id="3.40.630.10">
    <property type="entry name" value="Zn peptidases"/>
    <property type="match status" value="1"/>
</dbReference>
<keyword evidence="15" id="KW-1185">Reference proteome</keyword>
<gene>
    <name evidence="14" type="ORF">HCN44_003371</name>
</gene>
<keyword evidence="7" id="KW-0378">Hydrolase</keyword>
<dbReference type="SMART" id="SM00631">
    <property type="entry name" value="Zn_pept"/>
    <property type="match status" value="1"/>
</dbReference>
<keyword evidence="10" id="KW-1015">Disulfide bond</keyword>
<dbReference type="InterPro" id="IPR000834">
    <property type="entry name" value="Peptidase_M14"/>
</dbReference>
<dbReference type="PRINTS" id="PR00929">
    <property type="entry name" value="ATHOOK"/>
</dbReference>
<feature type="compositionally biased region" description="Basic and acidic residues" evidence="12">
    <location>
        <begin position="117"/>
        <end position="147"/>
    </location>
</feature>
<protein>
    <recommendedName>
        <fullName evidence="13">Peptidase M14 domain-containing protein</fullName>
    </recommendedName>
</protein>
<dbReference type="PANTHER" id="PTHR11705:SF140">
    <property type="entry name" value="FI02848P-RELATED"/>
    <property type="match status" value="1"/>
</dbReference>
<dbReference type="PRINTS" id="PR00765">
    <property type="entry name" value="CRBOXYPTASEA"/>
</dbReference>
<dbReference type="InterPro" id="IPR003146">
    <property type="entry name" value="M14A_act_pep"/>
</dbReference>
<dbReference type="PROSITE" id="PS52035">
    <property type="entry name" value="PEPTIDASE_M14"/>
    <property type="match status" value="1"/>
</dbReference>
<evidence type="ECO:0000256" key="11">
    <source>
        <dbReference type="PROSITE-ProRule" id="PRU01379"/>
    </source>
</evidence>
<dbReference type="Pfam" id="PF00246">
    <property type="entry name" value="Peptidase_M14"/>
    <property type="match status" value="1"/>
</dbReference>
<dbReference type="Proteomes" id="UP000639338">
    <property type="component" value="Unassembled WGS sequence"/>
</dbReference>
<dbReference type="GO" id="GO:0008270">
    <property type="term" value="F:zinc ion binding"/>
    <property type="evidence" value="ECO:0007669"/>
    <property type="project" value="InterPro"/>
</dbReference>